<protein>
    <recommendedName>
        <fullName evidence="4">Lipoprotein</fullName>
    </recommendedName>
</protein>
<accession>A0ABS0NIK8</accession>
<name>A0ABS0NIK8_9ACTN</name>
<comment type="caution">
    <text evidence="2">The sequence shown here is derived from an EMBL/GenBank/DDBJ whole genome shotgun (WGS) entry which is preliminary data.</text>
</comment>
<evidence type="ECO:0000313" key="3">
    <source>
        <dbReference type="Proteomes" id="UP000807371"/>
    </source>
</evidence>
<keyword evidence="3" id="KW-1185">Reference proteome</keyword>
<proteinExistence type="predicted"/>
<sequence>MSAFIAAPDAPARRHRAPRAAFVLATAAVLAVLLTGCGQQDGSAPEDGRPPGGGASGSGSATAPATPAPPGADSRIDVGVAHFASAVGGAPEVRRVIRDRRELAAFADRFGARGAKIEADAADTDFSTRVLVGWSSTTGCAQWPSAALHHAGRGALAVLPGPHPAPPPECFAPYHTVAVFTVPRERLPENPHFTR</sequence>
<feature type="region of interest" description="Disordered" evidence="1">
    <location>
        <begin position="39"/>
        <end position="74"/>
    </location>
</feature>
<dbReference type="Proteomes" id="UP000807371">
    <property type="component" value="Unassembled WGS sequence"/>
</dbReference>
<evidence type="ECO:0000313" key="2">
    <source>
        <dbReference type="EMBL" id="MBH5334996.1"/>
    </source>
</evidence>
<gene>
    <name evidence="2" type="ORF">IHE55_09390</name>
</gene>
<evidence type="ECO:0008006" key="4">
    <source>
        <dbReference type="Google" id="ProtNLM"/>
    </source>
</evidence>
<organism evidence="2 3">
    <name type="scientific">Streptomyces pactum</name>
    <dbReference type="NCBI Taxonomy" id="68249"/>
    <lineage>
        <taxon>Bacteria</taxon>
        <taxon>Bacillati</taxon>
        <taxon>Actinomycetota</taxon>
        <taxon>Actinomycetes</taxon>
        <taxon>Kitasatosporales</taxon>
        <taxon>Streptomycetaceae</taxon>
        <taxon>Streptomyces</taxon>
    </lineage>
</organism>
<dbReference type="EMBL" id="JACYXC010000001">
    <property type="protein sequence ID" value="MBH5334996.1"/>
    <property type="molecule type" value="Genomic_DNA"/>
</dbReference>
<reference evidence="2 3" key="1">
    <citation type="submission" date="2020-09" db="EMBL/GenBank/DDBJ databases">
        <title>Biosynthesis of the nuclear factor of activated T cells inhibitor NFAT-133 and its congeners in Streptomyces pactum.</title>
        <authorList>
            <person name="Zhou W."/>
            <person name="Posri P."/>
            <person name="Abugrain M.E."/>
            <person name="Weisberg A.J."/>
            <person name="Chang J.H."/>
            <person name="Mahmud T."/>
        </authorList>
    </citation>
    <scope>NUCLEOTIDE SEQUENCE [LARGE SCALE GENOMIC DNA]</scope>
    <source>
        <strain evidence="2 3">ATCC 27456</strain>
    </source>
</reference>
<evidence type="ECO:0000256" key="1">
    <source>
        <dbReference type="SAM" id="MobiDB-lite"/>
    </source>
</evidence>
<dbReference type="RefSeq" id="WP_197988615.1">
    <property type="nucleotide sequence ID" value="NZ_JACYXC010000001.1"/>
</dbReference>